<accession>A0A6J4JPN5</accession>
<name>A0A6J4JPN5_9PROT</name>
<dbReference type="EMBL" id="CADCTL010000297">
    <property type="protein sequence ID" value="CAA9284102.1"/>
    <property type="molecule type" value="Genomic_DNA"/>
</dbReference>
<protein>
    <submittedName>
        <fullName evidence="1">Uncharacterized protein</fullName>
    </submittedName>
</protein>
<dbReference type="AlphaFoldDB" id="A0A6J4JPN5"/>
<proteinExistence type="predicted"/>
<evidence type="ECO:0000313" key="1">
    <source>
        <dbReference type="EMBL" id="CAA9284102.1"/>
    </source>
</evidence>
<sequence>MSRSARYEAEEVVPLQHLVQQDAVEEAAEREAEHARGDRRAARRWCRGGRVHW</sequence>
<gene>
    <name evidence="1" type="ORF">AVDCRST_MAG04-3931</name>
</gene>
<reference evidence="1" key="1">
    <citation type="submission" date="2020-02" db="EMBL/GenBank/DDBJ databases">
        <authorList>
            <person name="Meier V. D."/>
        </authorList>
    </citation>
    <scope>NUCLEOTIDE SEQUENCE</scope>
    <source>
        <strain evidence="1">AVDCRST_MAG04</strain>
    </source>
</reference>
<organism evidence="1">
    <name type="scientific">uncultured Acetobacteraceae bacterium</name>
    <dbReference type="NCBI Taxonomy" id="169975"/>
    <lineage>
        <taxon>Bacteria</taxon>
        <taxon>Pseudomonadati</taxon>
        <taxon>Pseudomonadota</taxon>
        <taxon>Alphaproteobacteria</taxon>
        <taxon>Acetobacterales</taxon>
        <taxon>Acetobacteraceae</taxon>
        <taxon>environmental samples</taxon>
    </lineage>
</organism>